<dbReference type="AlphaFoldDB" id="A0A6H5GTF5"/>
<dbReference type="InterPro" id="IPR007275">
    <property type="entry name" value="YTH_domain"/>
</dbReference>
<dbReference type="Gene3D" id="3.10.590.10">
    <property type="entry name" value="ph1033 like domains"/>
    <property type="match status" value="1"/>
</dbReference>
<organism evidence="4 5">
    <name type="scientific">Nesidiocoris tenuis</name>
    <dbReference type="NCBI Taxonomy" id="355587"/>
    <lineage>
        <taxon>Eukaryota</taxon>
        <taxon>Metazoa</taxon>
        <taxon>Ecdysozoa</taxon>
        <taxon>Arthropoda</taxon>
        <taxon>Hexapoda</taxon>
        <taxon>Insecta</taxon>
        <taxon>Pterygota</taxon>
        <taxon>Neoptera</taxon>
        <taxon>Paraneoptera</taxon>
        <taxon>Hemiptera</taxon>
        <taxon>Heteroptera</taxon>
        <taxon>Panheteroptera</taxon>
        <taxon>Cimicomorpha</taxon>
        <taxon>Miridae</taxon>
        <taxon>Dicyphina</taxon>
        <taxon>Nesidiocoris</taxon>
    </lineage>
</organism>
<keyword evidence="5" id="KW-1185">Reference proteome</keyword>
<evidence type="ECO:0008006" key="6">
    <source>
        <dbReference type="Google" id="ProtNLM"/>
    </source>
</evidence>
<feature type="domain" description="YTH" evidence="2">
    <location>
        <begin position="453"/>
        <end position="587"/>
    </location>
</feature>
<dbReference type="PANTHER" id="PTHR18934:SF213">
    <property type="entry name" value="3'-5' RNA HELICASE YTHDC2"/>
    <property type="match status" value="1"/>
</dbReference>
<dbReference type="Pfam" id="PF04146">
    <property type="entry name" value="YTH"/>
    <property type="match status" value="1"/>
</dbReference>
<dbReference type="PROSITE" id="PS50882">
    <property type="entry name" value="YTH"/>
    <property type="match status" value="1"/>
</dbReference>
<dbReference type="GO" id="GO:0003723">
    <property type="term" value="F:RNA binding"/>
    <property type="evidence" value="ECO:0007669"/>
    <property type="project" value="InterPro"/>
</dbReference>
<protein>
    <recommendedName>
        <fullName evidence="6">Helicase ATP-binding domain-containing protein</fullName>
    </recommendedName>
</protein>
<evidence type="ECO:0000256" key="1">
    <source>
        <dbReference type="SAM" id="MobiDB-lite"/>
    </source>
</evidence>
<name>A0A6H5GTF5_9HEMI</name>
<feature type="compositionally biased region" description="Basic and acidic residues" evidence="1">
    <location>
        <begin position="335"/>
        <end position="347"/>
    </location>
</feature>
<dbReference type="Gene3D" id="3.40.50.300">
    <property type="entry name" value="P-loop containing nucleotide triphosphate hydrolases"/>
    <property type="match status" value="2"/>
</dbReference>
<dbReference type="EMBL" id="CADCXU010015269">
    <property type="protein sequence ID" value="CAB0004819.1"/>
    <property type="molecule type" value="Genomic_DNA"/>
</dbReference>
<dbReference type="CDD" id="cd17917">
    <property type="entry name" value="DEXHc_RHA-like"/>
    <property type="match status" value="1"/>
</dbReference>
<dbReference type="PROSITE" id="PS51192">
    <property type="entry name" value="HELICASE_ATP_BIND_1"/>
    <property type="match status" value="1"/>
</dbReference>
<dbReference type="OrthoDB" id="6103986at2759"/>
<gene>
    <name evidence="4" type="ORF">NTEN_LOCUS10296</name>
</gene>
<feature type="region of interest" description="Disordered" evidence="1">
    <location>
        <begin position="321"/>
        <end position="348"/>
    </location>
</feature>
<dbReference type="Proteomes" id="UP000479000">
    <property type="component" value="Unassembled WGS sequence"/>
</dbReference>
<evidence type="ECO:0000313" key="4">
    <source>
        <dbReference type="EMBL" id="CAB0004819.1"/>
    </source>
</evidence>
<evidence type="ECO:0000259" key="2">
    <source>
        <dbReference type="PROSITE" id="PS50882"/>
    </source>
</evidence>
<feature type="non-terminal residue" evidence="4">
    <location>
        <position position="587"/>
    </location>
</feature>
<dbReference type="CDD" id="cd21134">
    <property type="entry name" value="YTH"/>
    <property type="match status" value="1"/>
</dbReference>
<sequence length="587" mass="66834">MPRRTRAKAPDVGESFRICVDVTMRKFMESEDVKASNSFPESRSSPSTVLMYCTTGVLLRSFMAGEGMISSVTHIIIDEVHERDYLSDFLLIVLREALTKFRSLRLVLMSATVNAKQFSAYFNNCPIIPGAILVFLPGYEDIIQVKEQLNIEKQRSSSQLNMSLWILHSNMQKSYCASTGVSQLSTVWISQSCALQRKGRAGRVQSGVCYRIYSSLRYDSMQMYPTPEILRIPLQCWQEAKKQGRERAFCNQNFVNGATMEIIMGTRAQVLAQLRACGFIKLKGQDIKYVNTNSENWAVIKAALIGGLYPNLARVDREHGVLRTERTQGQSSHDVSTRRGRSEESVRRKSALGLDHVRRVDENRAKSLHQDCDGRVADNRRGVCWTFENSLRRIVRYALNETFVPLHSGRQCRFRQRRRRQRPWPNGDAQSRRLGHVPYRFGNRTARSSSANQMAFSSVQETPLQQAADYDGRIRDQHNRPSAQLRRACAEVEPTDRHRKAASSSWPRARPASFSIQGTNIFQGYARLAGDSPVAPELCLPEMMTHQLNPPLPVEWIKRANIPHHAARHLHNAYNDYAKVQMGRDGQ</sequence>
<accession>A0A6H5GTF5</accession>
<dbReference type="InterPro" id="IPR014001">
    <property type="entry name" value="Helicase_ATP-bd"/>
</dbReference>
<proteinExistence type="predicted"/>
<feature type="domain" description="Helicase ATP-binding" evidence="3">
    <location>
        <begin position="23"/>
        <end position="131"/>
    </location>
</feature>
<dbReference type="SUPFAM" id="SSF52540">
    <property type="entry name" value="P-loop containing nucleoside triphosphate hydrolases"/>
    <property type="match status" value="1"/>
</dbReference>
<dbReference type="GO" id="GO:0004386">
    <property type="term" value="F:helicase activity"/>
    <property type="evidence" value="ECO:0007669"/>
    <property type="project" value="TreeGrafter"/>
</dbReference>
<dbReference type="InterPro" id="IPR027417">
    <property type="entry name" value="P-loop_NTPase"/>
</dbReference>
<evidence type="ECO:0000313" key="5">
    <source>
        <dbReference type="Proteomes" id="UP000479000"/>
    </source>
</evidence>
<evidence type="ECO:0000259" key="3">
    <source>
        <dbReference type="PROSITE" id="PS51192"/>
    </source>
</evidence>
<dbReference type="PANTHER" id="PTHR18934">
    <property type="entry name" value="ATP-DEPENDENT RNA HELICASE"/>
    <property type="match status" value="1"/>
</dbReference>
<reference evidence="4 5" key="1">
    <citation type="submission" date="2020-02" db="EMBL/GenBank/DDBJ databases">
        <authorList>
            <person name="Ferguson B K."/>
        </authorList>
    </citation>
    <scope>NUCLEOTIDE SEQUENCE [LARGE SCALE GENOMIC DNA]</scope>
</reference>